<feature type="transmembrane region" description="Helical" evidence="8">
    <location>
        <begin position="166"/>
        <end position="185"/>
    </location>
</feature>
<evidence type="ECO:0000256" key="6">
    <source>
        <dbReference type="ARBA" id="ARBA00022989"/>
    </source>
</evidence>
<evidence type="ECO:0000313" key="10">
    <source>
        <dbReference type="Proteomes" id="UP001596443"/>
    </source>
</evidence>
<organism evidence="9 10">
    <name type="scientific">Halobaculum halobium</name>
    <dbReference type="NCBI Taxonomy" id="3032281"/>
    <lineage>
        <taxon>Archaea</taxon>
        <taxon>Methanobacteriati</taxon>
        <taxon>Methanobacteriota</taxon>
        <taxon>Stenosarchaea group</taxon>
        <taxon>Halobacteria</taxon>
        <taxon>Halobacteriales</taxon>
        <taxon>Haloferacaceae</taxon>
        <taxon>Halobaculum</taxon>
    </lineage>
</organism>
<gene>
    <name evidence="9" type="primary">btuC</name>
    <name evidence="9" type="ORF">ACFQFD_14680</name>
</gene>
<name>A0ABD5TGN9_9EURY</name>
<keyword evidence="6 8" id="KW-1133">Transmembrane helix</keyword>
<evidence type="ECO:0000256" key="2">
    <source>
        <dbReference type="ARBA" id="ARBA00007935"/>
    </source>
</evidence>
<comment type="caution">
    <text evidence="9">The sequence shown here is derived from an EMBL/GenBank/DDBJ whole genome shotgun (WGS) entry which is preliminary data.</text>
</comment>
<feature type="transmembrane region" description="Helical" evidence="8">
    <location>
        <begin position="237"/>
        <end position="259"/>
    </location>
</feature>
<evidence type="ECO:0000313" key="9">
    <source>
        <dbReference type="EMBL" id="MFC6787193.1"/>
    </source>
</evidence>
<dbReference type="Pfam" id="PF01032">
    <property type="entry name" value="FecCD"/>
    <property type="match status" value="1"/>
</dbReference>
<dbReference type="PANTHER" id="PTHR30472">
    <property type="entry name" value="FERRIC ENTEROBACTIN TRANSPORT SYSTEM PERMEASE PROTEIN"/>
    <property type="match status" value="1"/>
</dbReference>
<evidence type="ECO:0000256" key="3">
    <source>
        <dbReference type="ARBA" id="ARBA00022448"/>
    </source>
</evidence>
<keyword evidence="5 8" id="KW-0812">Transmembrane</keyword>
<dbReference type="InterPro" id="IPR037294">
    <property type="entry name" value="ABC_BtuC-like"/>
</dbReference>
<dbReference type="NCBIfam" id="NF007081">
    <property type="entry name" value="PRK09535.1"/>
    <property type="match status" value="1"/>
</dbReference>
<evidence type="ECO:0000256" key="8">
    <source>
        <dbReference type="SAM" id="Phobius"/>
    </source>
</evidence>
<dbReference type="GO" id="GO:0005886">
    <property type="term" value="C:plasma membrane"/>
    <property type="evidence" value="ECO:0007669"/>
    <property type="project" value="UniProtKB-SubCell"/>
</dbReference>
<accession>A0ABD5TGN9</accession>
<feature type="transmembrane region" description="Helical" evidence="8">
    <location>
        <begin position="286"/>
        <end position="314"/>
    </location>
</feature>
<keyword evidence="7 8" id="KW-0472">Membrane</keyword>
<feature type="transmembrane region" description="Helical" evidence="8">
    <location>
        <begin position="132"/>
        <end position="154"/>
    </location>
</feature>
<dbReference type="PANTHER" id="PTHR30472:SF25">
    <property type="entry name" value="ABC TRANSPORTER PERMEASE PROTEIN MJ0876-RELATED"/>
    <property type="match status" value="1"/>
</dbReference>
<evidence type="ECO:0000256" key="1">
    <source>
        <dbReference type="ARBA" id="ARBA00004651"/>
    </source>
</evidence>
<feature type="transmembrane region" description="Helical" evidence="8">
    <location>
        <begin position="353"/>
        <end position="371"/>
    </location>
</feature>
<comment type="similarity">
    <text evidence="2">Belongs to the binding-protein-dependent transport system permease family. FecCD subfamily.</text>
</comment>
<dbReference type="EMBL" id="JBHSWX010000012">
    <property type="protein sequence ID" value="MFC6787193.1"/>
    <property type="molecule type" value="Genomic_DNA"/>
</dbReference>
<comment type="subcellular location">
    <subcellularLocation>
        <location evidence="1">Cell membrane</location>
        <topology evidence="1">Multi-pass membrane protein</topology>
    </subcellularLocation>
</comment>
<sequence>MTRVWRRTAGYSAALFALLVGVVTVSAGIGPVSVPADTVVAVVANAVAVPVSVEWASTAVAGGPLTAGLPLRVEFAHPFAFPVSSTHEAIVMRVRLPRILLAAFVGVGLGTAGTVMQGFFRNPMADPGIIGVSSGAAVGAVSWIVAPASVLALLGPLRPLLVDGAGLQIAAFSGALVAGFGVYLIASRDGRTPVATLLLAGVAVQTFLGAVVSYLLLHSGESIRRVTYWLMGHLSGASWSEVAVVAVVVPALTLVLFAYARDLNVLLLGETDAVALGVDAERSKRVLLAVSSVLTGAAVAVSGVIGFVGLIVPHGVRLLVGPDHRVLLPTSALAGGSFLVAADTFARSGVAELPVGIVTAAVGAPFFLYLLRTREVYDL</sequence>
<reference evidence="9 10" key="1">
    <citation type="journal article" date="2019" name="Int. J. Syst. Evol. Microbiol.">
        <title>The Global Catalogue of Microorganisms (GCM) 10K type strain sequencing project: providing services to taxonomists for standard genome sequencing and annotation.</title>
        <authorList>
            <consortium name="The Broad Institute Genomics Platform"/>
            <consortium name="The Broad Institute Genome Sequencing Center for Infectious Disease"/>
            <person name="Wu L."/>
            <person name="Ma J."/>
        </authorList>
    </citation>
    <scope>NUCLEOTIDE SEQUENCE [LARGE SCALE GENOMIC DNA]</scope>
    <source>
        <strain evidence="9 10">SYNS20</strain>
    </source>
</reference>
<evidence type="ECO:0000256" key="4">
    <source>
        <dbReference type="ARBA" id="ARBA00022475"/>
    </source>
</evidence>
<keyword evidence="3" id="KW-0813">Transport</keyword>
<dbReference type="Proteomes" id="UP001596443">
    <property type="component" value="Unassembled WGS sequence"/>
</dbReference>
<dbReference type="RefSeq" id="WP_284061371.1">
    <property type="nucleotide sequence ID" value="NZ_CP126158.1"/>
</dbReference>
<dbReference type="GeneID" id="81210307"/>
<keyword evidence="10" id="KW-1185">Reference proteome</keyword>
<feature type="transmembrane region" description="Helical" evidence="8">
    <location>
        <begin position="99"/>
        <end position="120"/>
    </location>
</feature>
<keyword evidence="4" id="KW-1003">Cell membrane</keyword>
<dbReference type="AlphaFoldDB" id="A0ABD5TGN9"/>
<dbReference type="InterPro" id="IPR000522">
    <property type="entry name" value="ABC_transptr_permease_BtuC"/>
</dbReference>
<evidence type="ECO:0000256" key="5">
    <source>
        <dbReference type="ARBA" id="ARBA00022692"/>
    </source>
</evidence>
<dbReference type="CDD" id="cd06550">
    <property type="entry name" value="TM_ABC_iron-siderophores_like"/>
    <property type="match status" value="1"/>
</dbReference>
<evidence type="ECO:0000256" key="7">
    <source>
        <dbReference type="ARBA" id="ARBA00023136"/>
    </source>
</evidence>
<dbReference type="SUPFAM" id="SSF81345">
    <property type="entry name" value="ABC transporter involved in vitamin B12 uptake, BtuC"/>
    <property type="match status" value="1"/>
</dbReference>
<proteinExistence type="inferred from homology"/>
<feature type="transmembrane region" description="Helical" evidence="8">
    <location>
        <begin position="197"/>
        <end position="217"/>
    </location>
</feature>
<protein>
    <submittedName>
        <fullName evidence="9">Vitamin B12 ABC transporter permease BtuC</fullName>
    </submittedName>
</protein>
<dbReference type="Gene3D" id="1.10.3470.10">
    <property type="entry name" value="ABC transporter involved in vitamin B12 uptake, BtuC"/>
    <property type="match status" value="1"/>
</dbReference>